<feature type="signal peptide" evidence="2">
    <location>
        <begin position="1"/>
        <end position="26"/>
    </location>
</feature>
<reference evidence="4 5" key="1">
    <citation type="submission" date="2024-09" db="EMBL/GenBank/DDBJ databases">
        <authorList>
            <person name="Sun Q."/>
            <person name="Mori K."/>
        </authorList>
    </citation>
    <scope>NUCLEOTIDE SEQUENCE [LARGE SCALE GENOMIC DNA]</scope>
    <source>
        <strain evidence="4 5">CGMCC 1.15906</strain>
    </source>
</reference>
<accession>A0ABV6QU90</accession>
<gene>
    <name evidence="4" type="ORF">ACFFGN_29350</name>
</gene>
<dbReference type="InterPro" id="IPR050491">
    <property type="entry name" value="AmpC-like"/>
</dbReference>
<dbReference type="EC" id="3.-.-.-" evidence="4"/>
<dbReference type="RefSeq" id="WP_380054041.1">
    <property type="nucleotide sequence ID" value="NZ_JBHLTC010000037.1"/>
</dbReference>
<feature type="transmembrane region" description="Helical" evidence="1">
    <location>
        <begin position="459"/>
        <end position="479"/>
    </location>
</feature>
<feature type="chain" id="PRO_5046515990" evidence="2">
    <location>
        <begin position="27"/>
        <end position="490"/>
    </location>
</feature>
<dbReference type="InterPro" id="IPR001466">
    <property type="entry name" value="Beta-lactam-related"/>
</dbReference>
<keyword evidence="5" id="KW-1185">Reference proteome</keyword>
<dbReference type="PANTHER" id="PTHR46825:SF9">
    <property type="entry name" value="BETA-LACTAMASE-RELATED DOMAIN-CONTAINING PROTEIN"/>
    <property type="match status" value="1"/>
</dbReference>
<keyword evidence="2" id="KW-0732">Signal</keyword>
<feature type="domain" description="Beta-lactamase-related" evidence="3">
    <location>
        <begin position="41"/>
        <end position="360"/>
    </location>
</feature>
<keyword evidence="1" id="KW-1133">Transmembrane helix</keyword>
<name>A0ABV6QU90_9ACTN</name>
<feature type="transmembrane region" description="Helical" evidence="1">
    <location>
        <begin position="381"/>
        <end position="404"/>
    </location>
</feature>
<dbReference type="Gene3D" id="3.40.710.10">
    <property type="entry name" value="DD-peptidase/beta-lactamase superfamily"/>
    <property type="match status" value="1"/>
</dbReference>
<organism evidence="4 5">
    <name type="scientific">Kribbella deserti</name>
    <dbReference type="NCBI Taxonomy" id="1926257"/>
    <lineage>
        <taxon>Bacteria</taxon>
        <taxon>Bacillati</taxon>
        <taxon>Actinomycetota</taxon>
        <taxon>Actinomycetes</taxon>
        <taxon>Propionibacteriales</taxon>
        <taxon>Kribbellaceae</taxon>
        <taxon>Kribbella</taxon>
    </lineage>
</organism>
<evidence type="ECO:0000256" key="2">
    <source>
        <dbReference type="SAM" id="SignalP"/>
    </source>
</evidence>
<feature type="transmembrane region" description="Helical" evidence="1">
    <location>
        <begin position="416"/>
        <end position="439"/>
    </location>
</feature>
<dbReference type="GO" id="GO:0016787">
    <property type="term" value="F:hydrolase activity"/>
    <property type="evidence" value="ECO:0007669"/>
    <property type="project" value="UniProtKB-KW"/>
</dbReference>
<keyword evidence="1" id="KW-0812">Transmembrane</keyword>
<dbReference type="PANTHER" id="PTHR46825">
    <property type="entry name" value="D-ALANYL-D-ALANINE-CARBOXYPEPTIDASE/ENDOPEPTIDASE AMPH"/>
    <property type="match status" value="1"/>
</dbReference>
<sequence length="490" mass="52073">MRRGVYLVVALALLLSSGANVPAAQATPHDRSALSPEAISRVVEQSIGPTRLPGVAVVVVGSGRVLHSGGYGQDSRGTPITGNTLFRIASVSKAFTALAVQQLAVSGRLRLDDPVAARLPEFAPADSRARRITIRQLLNHTSGLSDRTFPEATLPQPDSLREAVAALRTAELATDPGARHDYHNPNYWVAARLVEVVSGQSFEQYLRQRILGPLGMRSTVALTNWKEPVPGLAEGYNRFLGFTVARPEPDRFVAGSAGLVSSADDLARWLLLNSGSGPASVLSGAGLDELHRPSAPADGRYRGRYALGWDVPEIPDGPRQVSHSGSSFTGTAQVALLPGSGHAIAVLANSRMPLESDLEAIMTGLIALTQGRAAPPAGPPAAFIADLVMIGLGFLMGLLGTLTIRRSRGWARRRHGAPLWLTIFRLLMYLSPLAALLALPRLLEILTAGRSVTFQLVSHIWPTLLVTIALAAVLGLLIITTRALALRDAE</sequence>
<keyword evidence="4" id="KW-0378">Hydrolase</keyword>
<comment type="caution">
    <text evidence="4">The sequence shown here is derived from an EMBL/GenBank/DDBJ whole genome shotgun (WGS) entry which is preliminary data.</text>
</comment>
<evidence type="ECO:0000259" key="3">
    <source>
        <dbReference type="Pfam" id="PF00144"/>
    </source>
</evidence>
<protein>
    <submittedName>
        <fullName evidence="4">Serine hydrolase domain-containing protein</fullName>
        <ecNumber evidence="4">3.-.-.-</ecNumber>
    </submittedName>
</protein>
<keyword evidence="1" id="KW-0472">Membrane</keyword>
<evidence type="ECO:0000313" key="5">
    <source>
        <dbReference type="Proteomes" id="UP001589890"/>
    </source>
</evidence>
<dbReference type="Pfam" id="PF00144">
    <property type="entry name" value="Beta-lactamase"/>
    <property type="match status" value="1"/>
</dbReference>
<dbReference type="EMBL" id="JBHLTC010000037">
    <property type="protein sequence ID" value="MFC0628212.1"/>
    <property type="molecule type" value="Genomic_DNA"/>
</dbReference>
<dbReference type="Proteomes" id="UP001589890">
    <property type="component" value="Unassembled WGS sequence"/>
</dbReference>
<evidence type="ECO:0000313" key="4">
    <source>
        <dbReference type="EMBL" id="MFC0628212.1"/>
    </source>
</evidence>
<dbReference type="InterPro" id="IPR012338">
    <property type="entry name" value="Beta-lactam/transpept-like"/>
</dbReference>
<proteinExistence type="predicted"/>
<evidence type="ECO:0000256" key="1">
    <source>
        <dbReference type="SAM" id="Phobius"/>
    </source>
</evidence>
<dbReference type="SUPFAM" id="SSF56601">
    <property type="entry name" value="beta-lactamase/transpeptidase-like"/>
    <property type="match status" value="1"/>
</dbReference>